<proteinExistence type="predicted"/>
<gene>
    <name evidence="2" type="ORF">GCM10017771_49710</name>
</gene>
<reference evidence="2" key="2">
    <citation type="submission" date="2020-09" db="EMBL/GenBank/DDBJ databases">
        <authorList>
            <person name="Sun Q."/>
            <person name="Zhou Y."/>
        </authorList>
    </citation>
    <scope>NUCLEOTIDE SEQUENCE</scope>
    <source>
        <strain evidence="2">CGMCC 4.7403</strain>
    </source>
</reference>
<feature type="compositionally biased region" description="Basic and acidic residues" evidence="1">
    <location>
        <begin position="1"/>
        <end position="17"/>
    </location>
</feature>
<feature type="region of interest" description="Disordered" evidence="1">
    <location>
        <begin position="1"/>
        <end position="62"/>
    </location>
</feature>
<accession>A0A918Z1Y7</accession>
<dbReference type="EMBL" id="BNAT01000018">
    <property type="protein sequence ID" value="GHE32852.1"/>
    <property type="molecule type" value="Genomic_DNA"/>
</dbReference>
<feature type="compositionally biased region" description="Basic and acidic residues" evidence="1">
    <location>
        <begin position="39"/>
        <end position="53"/>
    </location>
</feature>
<reference evidence="2" key="1">
    <citation type="journal article" date="2014" name="Int. J. Syst. Evol. Microbiol.">
        <title>Complete genome sequence of Corynebacterium casei LMG S-19264T (=DSM 44701T), isolated from a smear-ripened cheese.</title>
        <authorList>
            <consortium name="US DOE Joint Genome Institute (JGI-PGF)"/>
            <person name="Walter F."/>
            <person name="Albersmeier A."/>
            <person name="Kalinowski J."/>
            <person name="Ruckert C."/>
        </authorList>
    </citation>
    <scope>NUCLEOTIDE SEQUENCE</scope>
    <source>
        <strain evidence="2">CGMCC 4.7403</strain>
    </source>
</reference>
<dbReference type="Proteomes" id="UP000603227">
    <property type="component" value="Unassembled WGS sequence"/>
</dbReference>
<comment type="caution">
    <text evidence="2">The sequence shown here is derived from an EMBL/GenBank/DDBJ whole genome shotgun (WGS) entry which is preliminary data.</text>
</comment>
<name>A0A918Z1Y7_9ACTN</name>
<evidence type="ECO:0000256" key="1">
    <source>
        <dbReference type="SAM" id="MobiDB-lite"/>
    </source>
</evidence>
<organism evidence="2 3">
    <name type="scientific">Streptomyces capitiformicae</name>
    <dbReference type="NCBI Taxonomy" id="2014920"/>
    <lineage>
        <taxon>Bacteria</taxon>
        <taxon>Bacillati</taxon>
        <taxon>Actinomycetota</taxon>
        <taxon>Actinomycetes</taxon>
        <taxon>Kitasatosporales</taxon>
        <taxon>Streptomycetaceae</taxon>
        <taxon>Streptomyces</taxon>
    </lineage>
</organism>
<sequence length="99" mass="11030">MATLERKGFTDRDDTATRSENPPVRPNAPHRVPAQRTTPDPRRTPSVRGRAEEACNPPIDAHPFTAQRVTRNTRRRMNVAASVLPIRGSEGKSCPCKMN</sequence>
<dbReference type="AlphaFoldDB" id="A0A918Z1Y7"/>
<protein>
    <submittedName>
        <fullName evidence="2">Uncharacterized protein</fullName>
    </submittedName>
</protein>
<keyword evidence="3" id="KW-1185">Reference proteome</keyword>
<evidence type="ECO:0000313" key="2">
    <source>
        <dbReference type="EMBL" id="GHE32852.1"/>
    </source>
</evidence>
<evidence type="ECO:0000313" key="3">
    <source>
        <dbReference type="Proteomes" id="UP000603227"/>
    </source>
</evidence>